<accession>A0ABW3W5F2</accession>
<dbReference type="PANTHER" id="PTHR33744:SF1">
    <property type="entry name" value="DNA-BINDING TRANSCRIPTIONAL ACTIVATOR ADER"/>
    <property type="match status" value="1"/>
</dbReference>
<dbReference type="RefSeq" id="WP_367919001.1">
    <property type="nucleotide sequence ID" value="NZ_BAABAC010000018.1"/>
</dbReference>
<proteinExistence type="inferred from homology"/>
<comment type="caution">
    <text evidence="5">The sequence shown here is derived from an EMBL/GenBank/DDBJ whole genome shotgun (WGS) entry which is preliminary data.</text>
</comment>
<dbReference type="InterPro" id="IPR025736">
    <property type="entry name" value="PucR_C-HTH_dom"/>
</dbReference>
<dbReference type="PANTHER" id="PTHR33744">
    <property type="entry name" value="CARBOHYDRATE DIACID REGULATOR"/>
    <property type="match status" value="1"/>
</dbReference>
<protein>
    <submittedName>
        <fullName evidence="5">PucR family transcriptional regulator</fullName>
    </submittedName>
</protein>
<evidence type="ECO:0000256" key="1">
    <source>
        <dbReference type="ARBA" id="ARBA00006754"/>
    </source>
</evidence>
<evidence type="ECO:0000313" key="6">
    <source>
        <dbReference type="Proteomes" id="UP001597229"/>
    </source>
</evidence>
<evidence type="ECO:0000313" key="5">
    <source>
        <dbReference type="EMBL" id="MFD1250531.1"/>
    </source>
</evidence>
<dbReference type="Pfam" id="PF17853">
    <property type="entry name" value="GGDEF_2"/>
    <property type="match status" value="1"/>
</dbReference>
<dbReference type="EMBL" id="JBHTLX010000024">
    <property type="protein sequence ID" value="MFD1250531.1"/>
    <property type="molecule type" value="Genomic_DNA"/>
</dbReference>
<dbReference type="InterPro" id="IPR051448">
    <property type="entry name" value="CdaR-like_regulators"/>
</dbReference>
<gene>
    <name evidence="5" type="ORF">ACFQ3F_22250</name>
</gene>
<feature type="domain" description="PucR C-terminal helix-turn-helix" evidence="3">
    <location>
        <begin position="436"/>
        <end position="494"/>
    </location>
</feature>
<dbReference type="InterPro" id="IPR042070">
    <property type="entry name" value="PucR_C-HTH_sf"/>
</dbReference>
<evidence type="ECO:0000259" key="3">
    <source>
        <dbReference type="Pfam" id="PF13556"/>
    </source>
</evidence>
<dbReference type="Pfam" id="PF07905">
    <property type="entry name" value="PucR"/>
    <property type="match status" value="1"/>
</dbReference>
<evidence type="ECO:0000259" key="4">
    <source>
        <dbReference type="Pfam" id="PF17853"/>
    </source>
</evidence>
<organism evidence="5 6">
    <name type="scientific">Nocardioides ginsengisoli</name>
    <dbReference type="NCBI Taxonomy" id="363868"/>
    <lineage>
        <taxon>Bacteria</taxon>
        <taxon>Bacillati</taxon>
        <taxon>Actinomycetota</taxon>
        <taxon>Actinomycetes</taxon>
        <taxon>Propionibacteriales</taxon>
        <taxon>Nocardioidaceae</taxon>
        <taxon>Nocardioides</taxon>
    </lineage>
</organism>
<dbReference type="Proteomes" id="UP001597229">
    <property type="component" value="Unassembled WGS sequence"/>
</dbReference>
<dbReference type="Gene3D" id="1.10.10.2840">
    <property type="entry name" value="PucR C-terminal helix-turn-helix domain"/>
    <property type="match status" value="1"/>
</dbReference>
<comment type="similarity">
    <text evidence="1">Belongs to the CdaR family.</text>
</comment>
<feature type="domain" description="Purine catabolism PurC-like" evidence="2">
    <location>
        <begin position="7"/>
        <end position="123"/>
    </location>
</feature>
<name>A0ABW3W5F2_9ACTN</name>
<dbReference type="InterPro" id="IPR012914">
    <property type="entry name" value="PucR_dom"/>
</dbReference>
<reference evidence="6" key="1">
    <citation type="journal article" date="2019" name="Int. J. Syst. Evol. Microbiol.">
        <title>The Global Catalogue of Microorganisms (GCM) 10K type strain sequencing project: providing services to taxonomists for standard genome sequencing and annotation.</title>
        <authorList>
            <consortium name="The Broad Institute Genomics Platform"/>
            <consortium name="The Broad Institute Genome Sequencing Center for Infectious Disease"/>
            <person name="Wu L."/>
            <person name="Ma J."/>
        </authorList>
    </citation>
    <scope>NUCLEOTIDE SEQUENCE [LARGE SCALE GENOMIC DNA]</scope>
    <source>
        <strain evidence="6">CCUG 52478</strain>
    </source>
</reference>
<sequence length="507" mass="55336">MAITVRDLLEMPHLRLRLHSGAGGVDRAVSWTHTSDLPEPWRWLTGGELLMTNGMSFPSSGADQAALVAQLVDAGASALAIGERMYCPPLTPELAAASEELGLSVLIIAYPMPFVAISQAVAAANLLEQSDRLIRTERIYRTLQRMVSLEVDSSLLSRDLSQQLGCAVHVCHRESSEPWYPHDPRFDDVLTDALRGGAGGARQLRAGAFAVPLADGRELRLVDVPTQPAAVLALVSEPHHVLDAILVQHAVTVIALELAQSLMRVEQDRRLGSELLAQLIEGQVDPRAGRRQLQSLGLDISETTLFAISSDDLERLRDLHVALWRNDIRHLVVHRSGLLYVLCVERPEVLAVLRAHLGDAATVGISGPVATLDRVPEAVREAAWAMRAAADVPTRTFRYGDATPILGIAALDDAGALATRVLGPLVEHDQVHNAGLLHTLEVFFAHQRSWQKTADALHVHRQTVLYRIRKVEQITGFDVNDTADIAQLWLALQAHTLLSGPPREPRG</sequence>
<dbReference type="Pfam" id="PF13556">
    <property type="entry name" value="HTH_30"/>
    <property type="match status" value="1"/>
</dbReference>
<feature type="domain" description="CdaR GGDEF-like" evidence="4">
    <location>
        <begin position="288"/>
        <end position="387"/>
    </location>
</feature>
<dbReference type="InterPro" id="IPR041522">
    <property type="entry name" value="CdaR_GGDEF"/>
</dbReference>
<evidence type="ECO:0000259" key="2">
    <source>
        <dbReference type="Pfam" id="PF07905"/>
    </source>
</evidence>
<keyword evidence="6" id="KW-1185">Reference proteome</keyword>